<reference evidence="9 10" key="1">
    <citation type="submission" date="2015-12" db="EMBL/GenBank/DDBJ databases">
        <title>The genome of Folsomia candida.</title>
        <authorList>
            <person name="Faddeeva A."/>
            <person name="Derks M.F."/>
            <person name="Anvar Y."/>
            <person name="Smit S."/>
            <person name="Van Straalen N."/>
            <person name="Roelofs D."/>
        </authorList>
    </citation>
    <scope>NUCLEOTIDE SEQUENCE [LARGE SCALE GENOMIC DNA]</scope>
    <source>
        <strain evidence="9 10">VU population</strain>
        <tissue evidence="9">Whole body</tissue>
    </source>
</reference>
<dbReference type="Proteomes" id="UP000198287">
    <property type="component" value="Unassembled WGS sequence"/>
</dbReference>
<keyword evidence="10" id="KW-1185">Reference proteome</keyword>
<evidence type="ECO:0000256" key="6">
    <source>
        <dbReference type="ARBA" id="ARBA00023136"/>
    </source>
</evidence>
<dbReference type="PANTHER" id="PTHR16024">
    <property type="entry name" value="XK-RELATED PROTEIN"/>
    <property type="match status" value="1"/>
</dbReference>
<comment type="subcellular location">
    <subcellularLocation>
        <location evidence="1">Cell membrane</location>
        <topology evidence="1">Multi-pass membrane protein</topology>
    </subcellularLocation>
    <subcellularLocation>
        <location evidence="7">Membrane</location>
        <topology evidence="7">Multi-pass membrane protein</topology>
    </subcellularLocation>
</comment>
<feature type="transmembrane region" description="Helical" evidence="7">
    <location>
        <begin position="81"/>
        <end position="105"/>
    </location>
</feature>
<dbReference type="Pfam" id="PF09815">
    <property type="entry name" value="XK-related"/>
    <property type="match status" value="1"/>
</dbReference>
<dbReference type="InterPro" id="IPR018629">
    <property type="entry name" value="XK-rel"/>
</dbReference>
<feature type="transmembrane region" description="Helical" evidence="7">
    <location>
        <begin position="249"/>
        <end position="270"/>
    </location>
</feature>
<feature type="transmembrane region" description="Helical" evidence="7">
    <location>
        <begin position="377"/>
        <end position="396"/>
    </location>
</feature>
<feature type="transmembrane region" description="Helical" evidence="7">
    <location>
        <begin position="347"/>
        <end position="365"/>
    </location>
</feature>
<evidence type="ECO:0000256" key="3">
    <source>
        <dbReference type="ARBA" id="ARBA00022475"/>
    </source>
</evidence>
<feature type="transmembrane region" description="Helical" evidence="7">
    <location>
        <begin position="290"/>
        <end position="311"/>
    </location>
</feature>
<evidence type="ECO:0000256" key="1">
    <source>
        <dbReference type="ARBA" id="ARBA00004651"/>
    </source>
</evidence>
<proteinExistence type="inferred from homology"/>
<name>A0A226EY35_FOLCA</name>
<feature type="region of interest" description="Disordered" evidence="8">
    <location>
        <begin position="532"/>
        <end position="563"/>
    </location>
</feature>
<feature type="region of interest" description="Disordered" evidence="8">
    <location>
        <begin position="1"/>
        <end position="44"/>
    </location>
</feature>
<evidence type="ECO:0000256" key="8">
    <source>
        <dbReference type="SAM" id="MobiDB-lite"/>
    </source>
</evidence>
<feature type="transmembrane region" description="Helical" evidence="7">
    <location>
        <begin position="153"/>
        <end position="171"/>
    </location>
</feature>
<dbReference type="AlphaFoldDB" id="A0A226EY35"/>
<dbReference type="EMBL" id="LNIX01000001">
    <property type="protein sequence ID" value="OXA62555.1"/>
    <property type="molecule type" value="Genomic_DNA"/>
</dbReference>
<evidence type="ECO:0000256" key="5">
    <source>
        <dbReference type="ARBA" id="ARBA00022989"/>
    </source>
</evidence>
<keyword evidence="6 7" id="KW-0472">Membrane</keyword>
<feature type="compositionally biased region" description="Polar residues" evidence="8">
    <location>
        <begin position="13"/>
        <end position="24"/>
    </location>
</feature>
<dbReference type="GO" id="GO:0005886">
    <property type="term" value="C:plasma membrane"/>
    <property type="evidence" value="ECO:0007669"/>
    <property type="project" value="UniProtKB-SubCell"/>
</dbReference>
<evidence type="ECO:0000313" key="10">
    <source>
        <dbReference type="Proteomes" id="UP000198287"/>
    </source>
</evidence>
<dbReference type="GO" id="GO:1902742">
    <property type="term" value="P:apoptotic process involved in development"/>
    <property type="evidence" value="ECO:0007669"/>
    <property type="project" value="TreeGrafter"/>
</dbReference>
<dbReference type="OrthoDB" id="6136301at2759"/>
<evidence type="ECO:0000256" key="7">
    <source>
        <dbReference type="RuleBase" id="RU910716"/>
    </source>
</evidence>
<feature type="transmembrane region" description="Helical" evidence="7">
    <location>
        <begin position="111"/>
        <end position="133"/>
    </location>
</feature>
<keyword evidence="4 7" id="KW-0812">Transmembrane</keyword>
<feature type="compositionally biased region" description="Polar residues" evidence="8">
    <location>
        <begin position="537"/>
        <end position="548"/>
    </location>
</feature>
<feature type="transmembrane region" description="Helical" evidence="7">
    <location>
        <begin position="317"/>
        <end position="335"/>
    </location>
</feature>
<evidence type="ECO:0000256" key="2">
    <source>
        <dbReference type="ARBA" id="ARBA00008789"/>
    </source>
</evidence>
<dbReference type="GO" id="GO:0043652">
    <property type="term" value="P:engulfment of apoptotic cell"/>
    <property type="evidence" value="ECO:0007669"/>
    <property type="project" value="TreeGrafter"/>
</dbReference>
<comment type="similarity">
    <text evidence="2 7">Belongs to the XK family.</text>
</comment>
<dbReference type="PANTHER" id="PTHR16024:SF6">
    <property type="entry name" value="XK-RELATED PROTEIN"/>
    <property type="match status" value="1"/>
</dbReference>
<gene>
    <name evidence="9" type="ORF">Fcan01_03590</name>
</gene>
<keyword evidence="5 7" id="KW-1133">Transmembrane helix</keyword>
<dbReference type="OMA" id="NIWPHEA"/>
<feature type="compositionally biased region" description="Basic and acidic residues" evidence="8">
    <location>
        <begin position="549"/>
        <end position="563"/>
    </location>
</feature>
<keyword evidence="3" id="KW-1003">Cell membrane</keyword>
<feature type="transmembrane region" description="Helical" evidence="7">
    <location>
        <begin position="408"/>
        <end position="431"/>
    </location>
</feature>
<comment type="caution">
    <text evidence="9">The sequence shown here is derived from an EMBL/GenBank/DDBJ whole genome shotgun (WGS) entry which is preliminary data.</text>
</comment>
<sequence>MGDVPSPMMEINGGTSSSNLTSELQKTRRKKQQREAEDVAGGGGGGDVTTLDCGCGESQWLQCEDQTDGIPESLRFNWFDILCIILSITTYVVDLGMDIYVSYVYYCSGYYWYFALALIFIIIPSVSMTAFSLRWYVTDMDNQTIPKPSCTKWIIRTVFLLLQLAPVLRYFDALIYGLKSRKAAEKNDRPNQYKYYAYMINEDADSTLLRLFEAFMESAPQVTLQLYILIYHFNDPTSPFKDQDGSRGYMIQVIAVLSSLVSLAWSLSVYHRSIRYAQQEKINISYKGTLLQFVWHICSISARVFALAVFAATHPLLIFPVCIAHWCAMVAWLIVQRTKACENHCEEALFNLIVAFIYVFTFFNVRDEPTRYKYLTFYIICFLENSCLLFTWFFSFNLSTPDILWFRISGLVGDYAVFFLGILSMVLYYVYFHPSVGVHQSDQKNPTKAPSNASISFPSDLPVRSKALARKGSMDTSQLAGVVIGNGGSSSSHQCGSSSASRSRNVNYYASENSTLAAETCRQLMNSIPKVDHEDATATTTAPISSVTKDQKQTRTCSDETRL</sequence>
<evidence type="ECO:0000313" key="9">
    <source>
        <dbReference type="EMBL" id="OXA62555.1"/>
    </source>
</evidence>
<evidence type="ECO:0000256" key="4">
    <source>
        <dbReference type="ARBA" id="ARBA00022692"/>
    </source>
</evidence>
<accession>A0A226EY35</accession>
<organism evidence="9 10">
    <name type="scientific">Folsomia candida</name>
    <name type="common">Springtail</name>
    <dbReference type="NCBI Taxonomy" id="158441"/>
    <lineage>
        <taxon>Eukaryota</taxon>
        <taxon>Metazoa</taxon>
        <taxon>Ecdysozoa</taxon>
        <taxon>Arthropoda</taxon>
        <taxon>Hexapoda</taxon>
        <taxon>Collembola</taxon>
        <taxon>Entomobryomorpha</taxon>
        <taxon>Isotomoidea</taxon>
        <taxon>Isotomidae</taxon>
        <taxon>Proisotominae</taxon>
        <taxon>Folsomia</taxon>
    </lineage>
</organism>
<protein>
    <recommendedName>
        <fullName evidence="7">XK-related protein</fullName>
    </recommendedName>
</protein>
<dbReference type="InterPro" id="IPR050895">
    <property type="entry name" value="XK-related_scramblase"/>
</dbReference>
<dbReference type="GO" id="GO:0070782">
    <property type="term" value="P:phosphatidylserine exposure on apoptotic cell surface"/>
    <property type="evidence" value="ECO:0007669"/>
    <property type="project" value="TreeGrafter"/>
</dbReference>